<dbReference type="AlphaFoldDB" id="A0AAN6SYW2"/>
<keyword evidence="1" id="KW-0732">Signal</keyword>
<feature type="chain" id="PRO_5042814016" description="Secreted protein" evidence="1">
    <location>
        <begin position="21"/>
        <end position="117"/>
    </location>
</feature>
<accession>A0AAN6SYW2</accession>
<name>A0AAN6SYW2_9PEZI</name>
<gene>
    <name evidence="2" type="ORF">N658DRAFT_561477</name>
</gene>
<proteinExistence type="predicted"/>
<sequence>MGAAVAEMRWALLCFGSSFSLPLACFHAPRAHFSGNRVDHCHGECSVSHTEEFREQGAGITVIWLGACAATCIEFFEIVEKLHTEARKRNKCRDVVEAPCCQERQFHKLERTADTSA</sequence>
<protein>
    <recommendedName>
        <fullName evidence="4">Secreted protein</fullName>
    </recommendedName>
</protein>
<evidence type="ECO:0000313" key="2">
    <source>
        <dbReference type="EMBL" id="KAK4097889.1"/>
    </source>
</evidence>
<evidence type="ECO:0000313" key="3">
    <source>
        <dbReference type="Proteomes" id="UP001305647"/>
    </source>
</evidence>
<organism evidence="2 3">
    <name type="scientific">Parathielavia hyrcaniae</name>
    <dbReference type="NCBI Taxonomy" id="113614"/>
    <lineage>
        <taxon>Eukaryota</taxon>
        <taxon>Fungi</taxon>
        <taxon>Dikarya</taxon>
        <taxon>Ascomycota</taxon>
        <taxon>Pezizomycotina</taxon>
        <taxon>Sordariomycetes</taxon>
        <taxon>Sordariomycetidae</taxon>
        <taxon>Sordariales</taxon>
        <taxon>Chaetomiaceae</taxon>
        <taxon>Parathielavia</taxon>
    </lineage>
</organism>
<keyword evidence="3" id="KW-1185">Reference proteome</keyword>
<reference evidence="2" key="1">
    <citation type="journal article" date="2023" name="Mol. Phylogenet. Evol.">
        <title>Genome-scale phylogeny and comparative genomics of the fungal order Sordariales.</title>
        <authorList>
            <person name="Hensen N."/>
            <person name="Bonometti L."/>
            <person name="Westerberg I."/>
            <person name="Brannstrom I.O."/>
            <person name="Guillou S."/>
            <person name="Cros-Aarteil S."/>
            <person name="Calhoun S."/>
            <person name="Haridas S."/>
            <person name="Kuo A."/>
            <person name="Mondo S."/>
            <person name="Pangilinan J."/>
            <person name="Riley R."/>
            <person name="LaButti K."/>
            <person name="Andreopoulos B."/>
            <person name="Lipzen A."/>
            <person name="Chen C."/>
            <person name="Yan M."/>
            <person name="Daum C."/>
            <person name="Ng V."/>
            <person name="Clum A."/>
            <person name="Steindorff A."/>
            <person name="Ohm R.A."/>
            <person name="Martin F."/>
            <person name="Silar P."/>
            <person name="Natvig D.O."/>
            <person name="Lalanne C."/>
            <person name="Gautier V."/>
            <person name="Ament-Velasquez S.L."/>
            <person name="Kruys A."/>
            <person name="Hutchinson M.I."/>
            <person name="Powell A.J."/>
            <person name="Barry K."/>
            <person name="Miller A.N."/>
            <person name="Grigoriev I.V."/>
            <person name="Debuchy R."/>
            <person name="Gladieux P."/>
            <person name="Hiltunen Thoren M."/>
            <person name="Johannesson H."/>
        </authorList>
    </citation>
    <scope>NUCLEOTIDE SEQUENCE</scope>
    <source>
        <strain evidence="2">CBS 757.83</strain>
    </source>
</reference>
<evidence type="ECO:0000256" key="1">
    <source>
        <dbReference type="SAM" id="SignalP"/>
    </source>
</evidence>
<dbReference type="EMBL" id="MU863666">
    <property type="protein sequence ID" value="KAK4097889.1"/>
    <property type="molecule type" value="Genomic_DNA"/>
</dbReference>
<evidence type="ECO:0008006" key="4">
    <source>
        <dbReference type="Google" id="ProtNLM"/>
    </source>
</evidence>
<feature type="signal peptide" evidence="1">
    <location>
        <begin position="1"/>
        <end position="20"/>
    </location>
</feature>
<comment type="caution">
    <text evidence="2">The sequence shown here is derived from an EMBL/GenBank/DDBJ whole genome shotgun (WGS) entry which is preliminary data.</text>
</comment>
<reference evidence="2" key="2">
    <citation type="submission" date="2023-05" db="EMBL/GenBank/DDBJ databases">
        <authorList>
            <consortium name="Lawrence Berkeley National Laboratory"/>
            <person name="Steindorff A."/>
            <person name="Hensen N."/>
            <person name="Bonometti L."/>
            <person name="Westerberg I."/>
            <person name="Brannstrom I.O."/>
            <person name="Guillou S."/>
            <person name="Cros-Aarteil S."/>
            <person name="Calhoun S."/>
            <person name="Haridas S."/>
            <person name="Kuo A."/>
            <person name="Mondo S."/>
            <person name="Pangilinan J."/>
            <person name="Riley R."/>
            <person name="Labutti K."/>
            <person name="Andreopoulos B."/>
            <person name="Lipzen A."/>
            <person name="Chen C."/>
            <person name="Yanf M."/>
            <person name="Daum C."/>
            <person name="Ng V."/>
            <person name="Clum A."/>
            <person name="Ohm R."/>
            <person name="Martin F."/>
            <person name="Silar P."/>
            <person name="Natvig D."/>
            <person name="Lalanne C."/>
            <person name="Gautier V."/>
            <person name="Ament-Velasquez S.L."/>
            <person name="Kruys A."/>
            <person name="Hutchinson M.I."/>
            <person name="Powell A.J."/>
            <person name="Barry K."/>
            <person name="Miller A.N."/>
            <person name="Grigoriev I.V."/>
            <person name="Debuchy R."/>
            <person name="Gladieux P."/>
            <person name="Thoren M.H."/>
            <person name="Johannesson H."/>
        </authorList>
    </citation>
    <scope>NUCLEOTIDE SEQUENCE</scope>
    <source>
        <strain evidence="2">CBS 757.83</strain>
    </source>
</reference>
<dbReference type="Proteomes" id="UP001305647">
    <property type="component" value="Unassembled WGS sequence"/>
</dbReference>